<dbReference type="PANTHER" id="PTHR43620:SF7">
    <property type="entry name" value="GLYCEROPHOSPHODIESTER PHOSPHODIESTERASE GDPD5-RELATED"/>
    <property type="match status" value="1"/>
</dbReference>
<dbReference type="InterPro" id="IPR017946">
    <property type="entry name" value="PLC-like_Pdiesterase_TIM-brl"/>
</dbReference>
<evidence type="ECO:0000256" key="5">
    <source>
        <dbReference type="ARBA" id="ARBA00022801"/>
    </source>
</evidence>
<dbReference type="Pfam" id="PF03009">
    <property type="entry name" value="GDPD"/>
    <property type="match status" value="2"/>
</dbReference>
<comment type="similarity">
    <text evidence="1">Belongs to the glycerophosphoryl diester phosphodiesterase family.</text>
</comment>
<name>A0A6A1WIN1_9ROSI</name>
<dbReference type="EC" id="3.1.4.46" evidence="2"/>
<sequence>MEVGVRDPRTSRIAVHAKRAPFHLSLWLCLYKAKRFSDISQENESYSASMSFGRAFPIMRNSHSRTLSLLLLQSVVIALVSAQGPNKTSPWHTLTGIRPLVIAHGGFSGLFPDSSTVAYDLAWGISLPDVLLWCDVQLTKDGAGICVPDIRLENATDIAKRFKNMDKIYSVNGVPTGGWLSMDFDLSDLLNNVVHKSELWQTPDQVEPSTYQTYGSLLKNLTFIKTFASGILVPKAHIWPVDGALYLQPHTSIVMDAHKEGLEVFTSDFANDIQISYNHSYDPVSECLSFIDNGDFSVDGVLTDFPVTPAEAIEKALVISKCGASGDYPGCTDLAYTKAIADGVDVLDCPVQLTKDGTPFCLSSINLTESTTVAHSSFSNLTTTIPEIRAGSGIFTFSLTWSQIQTLRQKQGLTVTDAVIDALSKAGYDNPTSLKVLIQSSNSSVLLKFKDKKDYELVYKVNENFADVPDTTVQNIKTFADSVVVSKESVFPEISSFLTAATATVSKLKSSNLSVYVETFSNEFVSQAWDFFLDSTVEINSFVVGAKVDGVITDFPKTAARYKRNRCLGLGNNTPFYMRPVNPGNLFAPGPSS</sequence>
<feature type="domain" description="GP-PDE" evidence="7">
    <location>
        <begin position="316"/>
        <end position="563"/>
    </location>
</feature>
<organism evidence="8 9">
    <name type="scientific">Morella rubra</name>
    <name type="common">Chinese bayberry</name>
    <dbReference type="NCBI Taxonomy" id="262757"/>
    <lineage>
        <taxon>Eukaryota</taxon>
        <taxon>Viridiplantae</taxon>
        <taxon>Streptophyta</taxon>
        <taxon>Embryophyta</taxon>
        <taxon>Tracheophyta</taxon>
        <taxon>Spermatophyta</taxon>
        <taxon>Magnoliopsida</taxon>
        <taxon>eudicotyledons</taxon>
        <taxon>Gunneridae</taxon>
        <taxon>Pentapetalae</taxon>
        <taxon>rosids</taxon>
        <taxon>fabids</taxon>
        <taxon>Fagales</taxon>
        <taxon>Myricaceae</taxon>
        <taxon>Morella</taxon>
    </lineage>
</organism>
<accession>A0A6A1WIN1</accession>
<evidence type="ECO:0000256" key="6">
    <source>
        <dbReference type="ARBA" id="ARBA00047512"/>
    </source>
</evidence>
<gene>
    <name evidence="8" type="ORF">CJ030_MR1G015001</name>
</gene>
<reference evidence="8 9" key="1">
    <citation type="journal article" date="2019" name="Plant Biotechnol. J.">
        <title>The red bayberry genome and genetic basis of sex determination.</title>
        <authorList>
            <person name="Jia H.M."/>
            <person name="Jia H.J."/>
            <person name="Cai Q.L."/>
            <person name="Wang Y."/>
            <person name="Zhao H.B."/>
            <person name="Yang W.F."/>
            <person name="Wang G.Y."/>
            <person name="Li Y.H."/>
            <person name="Zhan D.L."/>
            <person name="Shen Y.T."/>
            <person name="Niu Q.F."/>
            <person name="Chang L."/>
            <person name="Qiu J."/>
            <person name="Zhao L."/>
            <person name="Xie H.B."/>
            <person name="Fu W.Y."/>
            <person name="Jin J."/>
            <person name="Li X.W."/>
            <person name="Jiao Y."/>
            <person name="Zhou C.C."/>
            <person name="Tu T."/>
            <person name="Chai C.Y."/>
            <person name="Gao J.L."/>
            <person name="Fan L.J."/>
            <person name="van de Weg E."/>
            <person name="Wang J.Y."/>
            <person name="Gao Z.S."/>
        </authorList>
    </citation>
    <scope>NUCLEOTIDE SEQUENCE [LARGE SCALE GENOMIC DNA]</scope>
    <source>
        <tissue evidence="8">Leaves</tissue>
    </source>
</reference>
<dbReference type="Proteomes" id="UP000516437">
    <property type="component" value="Chromosome 1"/>
</dbReference>
<comment type="caution">
    <text evidence="8">The sequence shown here is derived from an EMBL/GenBank/DDBJ whole genome shotgun (WGS) entry which is preliminary data.</text>
</comment>
<feature type="domain" description="GP-PDE" evidence="7">
    <location>
        <begin position="99"/>
        <end position="209"/>
    </location>
</feature>
<evidence type="ECO:0000256" key="2">
    <source>
        <dbReference type="ARBA" id="ARBA00012247"/>
    </source>
</evidence>
<dbReference type="Gene3D" id="3.20.20.190">
    <property type="entry name" value="Phosphatidylinositol (PI) phosphodiesterase"/>
    <property type="match status" value="4"/>
</dbReference>
<evidence type="ECO:0000259" key="7">
    <source>
        <dbReference type="PROSITE" id="PS51704"/>
    </source>
</evidence>
<dbReference type="InterPro" id="IPR030395">
    <property type="entry name" value="GP_PDE_dom"/>
</dbReference>
<dbReference type="GO" id="GO:0008889">
    <property type="term" value="F:glycerophosphodiester phosphodiesterase activity"/>
    <property type="evidence" value="ECO:0007669"/>
    <property type="project" value="UniProtKB-EC"/>
</dbReference>
<evidence type="ECO:0000256" key="1">
    <source>
        <dbReference type="ARBA" id="ARBA00007277"/>
    </source>
</evidence>
<dbReference type="PROSITE" id="PS51704">
    <property type="entry name" value="GP_PDE"/>
    <property type="match status" value="2"/>
</dbReference>
<dbReference type="PANTHER" id="PTHR43620">
    <property type="entry name" value="GLYCEROPHOSPHORYL DIESTER PHOSPHODIESTERASE"/>
    <property type="match status" value="1"/>
</dbReference>
<evidence type="ECO:0000313" key="9">
    <source>
        <dbReference type="Proteomes" id="UP000516437"/>
    </source>
</evidence>
<protein>
    <recommendedName>
        <fullName evidence="2">glycerophosphodiester phosphodiesterase</fullName>
        <ecNumber evidence="2">3.1.4.46</ecNumber>
    </recommendedName>
</protein>
<evidence type="ECO:0000313" key="8">
    <source>
        <dbReference type="EMBL" id="KAB1224994.1"/>
    </source>
</evidence>
<dbReference type="GO" id="GO:0006071">
    <property type="term" value="P:glycerol metabolic process"/>
    <property type="evidence" value="ECO:0007669"/>
    <property type="project" value="UniProtKB-KW"/>
</dbReference>
<comment type="catalytic activity">
    <reaction evidence="6">
        <text>a sn-glycero-3-phosphodiester + H2O = an alcohol + sn-glycerol 3-phosphate + H(+)</text>
        <dbReference type="Rhea" id="RHEA:12969"/>
        <dbReference type="ChEBI" id="CHEBI:15377"/>
        <dbReference type="ChEBI" id="CHEBI:15378"/>
        <dbReference type="ChEBI" id="CHEBI:30879"/>
        <dbReference type="ChEBI" id="CHEBI:57597"/>
        <dbReference type="ChEBI" id="CHEBI:83408"/>
        <dbReference type="EC" id="3.1.4.46"/>
    </reaction>
</comment>
<dbReference type="AlphaFoldDB" id="A0A6A1WIN1"/>
<dbReference type="EMBL" id="RXIC02000019">
    <property type="protein sequence ID" value="KAB1224994.1"/>
    <property type="molecule type" value="Genomic_DNA"/>
</dbReference>
<keyword evidence="4" id="KW-0319">Glycerol metabolism</keyword>
<dbReference type="GO" id="GO:0006629">
    <property type="term" value="P:lipid metabolic process"/>
    <property type="evidence" value="ECO:0007669"/>
    <property type="project" value="InterPro"/>
</dbReference>
<proteinExistence type="inferred from homology"/>
<keyword evidence="5" id="KW-0378">Hydrolase</keyword>
<dbReference type="OrthoDB" id="1058301at2759"/>
<keyword evidence="9" id="KW-1185">Reference proteome</keyword>
<evidence type="ECO:0000256" key="3">
    <source>
        <dbReference type="ARBA" id="ARBA00022729"/>
    </source>
</evidence>
<keyword evidence="3" id="KW-0732">Signal</keyword>
<evidence type="ECO:0000256" key="4">
    <source>
        <dbReference type="ARBA" id="ARBA00022798"/>
    </source>
</evidence>
<dbReference type="SUPFAM" id="SSF51695">
    <property type="entry name" value="PLC-like phosphodiesterases"/>
    <property type="match status" value="2"/>
</dbReference>